<evidence type="ECO:0000313" key="12">
    <source>
        <dbReference type="Proteomes" id="UP000005234"/>
    </source>
</evidence>
<feature type="domain" description="Flagellar basal-body/hook protein C-terminal" evidence="8">
    <location>
        <begin position="587"/>
        <end position="625"/>
    </location>
</feature>
<evidence type="ECO:0000256" key="3">
    <source>
        <dbReference type="ARBA" id="ARBA00009677"/>
    </source>
</evidence>
<dbReference type="RefSeq" id="WP_014403453.1">
    <property type="nucleotide sequence ID" value="NC_017033.1"/>
</dbReference>
<organism evidence="11 12">
    <name type="scientific">Frateuria aurantia (strain ATCC 33424 / DSM 6220 / KCTC 2777 / LMG 1558 / NBRC 3245 / NCIMB 13370)</name>
    <name type="common">Acetobacter aurantius</name>
    <dbReference type="NCBI Taxonomy" id="767434"/>
    <lineage>
        <taxon>Bacteria</taxon>
        <taxon>Pseudomonadati</taxon>
        <taxon>Pseudomonadota</taxon>
        <taxon>Gammaproteobacteria</taxon>
        <taxon>Lysobacterales</taxon>
        <taxon>Rhodanobacteraceae</taxon>
        <taxon>Frateuria</taxon>
    </lineage>
</organism>
<keyword evidence="5" id="KW-0964">Secreted</keyword>
<dbReference type="GO" id="GO:0044780">
    <property type="term" value="P:bacterial-type flagellum assembly"/>
    <property type="evidence" value="ECO:0007669"/>
    <property type="project" value="InterPro"/>
</dbReference>
<evidence type="ECO:0000256" key="6">
    <source>
        <dbReference type="ARBA" id="ARBA00023143"/>
    </source>
</evidence>
<dbReference type="InterPro" id="IPR053927">
    <property type="entry name" value="FlgK_helical"/>
</dbReference>
<dbReference type="Proteomes" id="UP000005234">
    <property type="component" value="Chromosome"/>
</dbReference>
<dbReference type="NCBIfam" id="TIGR02492">
    <property type="entry name" value="flgK_ends"/>
    <property type="match status" value="1"/>
</dbReference>
<evidence type="ECO:0000256" key="4">
    <source>
        <dbReference type="ARBA" id="ARBA00016244"/>
    </source>
</evidence>
<keyword evidence="12" id="KW-1185">Reference proteome</keyword>
<evidence type="ECO:0000259" key="8">
    <source>
        <dbReference type="Pfam" id="PF06429"/>
    </source>
</evidence>
<evidence type="ECO:0000256" key="2">
    <source>
        <dbReference type="ARBA" id="ARBA00004613"/>
    </source>
</evidence>
<dbReference type="PANTHER" id="PTHR30033:SF1">
    <property type="entry name" value="FLAGELLAR HOOK-ASSOCIATED PROTEIN 1"/>
    <property type="match status" value="1"/>
</dbReference>
<comment type="subcellular location">
    <subcellularLocation>
        <location evidence="1">Bacterial flagellum</location>
    </subcellularLocation>
    <subcellularLocation>
        <location evidence="2">Secreted</location>
    </subcellularLocation>
</comment>
<dbReference type="OrthoDB" id="9802553at2"/>
<evidence type="ECO:0000259" key="9">
    <source>
        <dbReference type="Pfam" id="PF21158"/>
    </source>
</evidence>
<dbReference type="InterPro" id="IPR002371">
    <property type="entry name" value="FlgK"/>
</dbReference>
<evidence type="ECO:0000256" key="5">
    <source>
        <dbReference type="ARBA" id="ARBA00022525"/>
    </source>
</evidence>
<dbReference type="Pfam" id="PF00460">
    <property type="entry name" value="Flg_bb_rod"/>
    <property type="match status" value="1"/>
</dbReference>
<protein>
    <recommendedName>
        <fullName evidence="4">Flagellar hook-associated protein 1</fullName>
    </recommendedName>
</protein>
<evidence type="ECO:0000259" key="10">
    <source>
        <dbReference type="Pfam" id="PF22638"/>
    </source>
</evidence>
<dbReference type="eggNOG" id="COG1256">
    <property type="taxonomic scope" value="Bacteria"/>
</dbReference>
<dbReference type="HOGENOM" id="CLU_012762_0_0_6"/>
<proteinExistence type="inferred from homology"/>
<dbReference type="Pfam" id="PF22638">
    <property type="entry name" value="FlgK_D1"/>
    <property type="match status" value="1"/>
</dbReference>
<dbReference type="GO" id="GO:0005198">
    <property type="term" value="F:structural molecule activity"/>
    <property type="evidence" value="ECO:0007669"/>
    <property type="project" value="InterPro"/>
</dbReference>
<dbReference type="SUPFAM" id="SSF64518">
    <property type="entry name" value="Phase 1 flagellin"/>
    <property type="match status" value="2"/>
</dbReference>
<dbReference type="Pfam" id="PF21158">
    <property type="entry name" value="flgK_1st_1"/>
    <property type="match status" value="1"/>
</dbReference>
<dbReference type="Pfam" id="PF06429">
    <property type="entry name" value="Flg_bbr_C"/>
    <property type="match status" value="1"/>
</dbReference>
<keyword evidence="11" id="KW-0282">Flagellum</keyword>
<comment type="similarity">
    <text evidence="3">Belongs to the flagella basal body rod proteins family.</text>
</comment>
<sequence>MSNLLSIAISGLNAAKAGLAATSNNLANVDTTGYSRQSVQQSESSVVTRGDGYAMGSGVTVSGVTRASNPYLTAAVWSTNSASQSASTYNDLATTLNNALSGSGSLQTSLDSLFSGFTSVSSAVSDTSVRQTVLGDATAAATNYNTLASQFAAQQKSVNQQIGDTVTSINSLTSQIATLNTAITGGNGTTSSGGSNALLDQRDALVTQLAGYVGISAQTQSDGSISVYTQSGQALVAGSQANALGTAGNAYDATQTEVTDSNGSVISSQISGGSLGGLISYRDNVLSTSENMLGLSALGLASSVNSQQAAGLDLNGKQGAAIFSTAAPSVAASSANTGDATVSASISNTSALTTSNYILRRQDGAWSLSTTGGQSVSLTTNSDGTLSAAGMTFTVSGTAKDGDSYQIKPTADAASSLSVSMTDPAGIAAAAAVVATASSSNTGATTVKSLTVTDSSQNGLLDSASVKFTSATDYEVLDASNNVLSSGTYDASKGISANGWTLSLSGNPAAGDSFSVSANTKGLSDNTNALKLAALSDSKTLGNGSSSIIDSATQLTSYIGTIGSQASTNNTTQSALYTNAVAAQQSVSGVSEDEEASNLVKFQQAYQASAQAISTAQSIFSSLLSAIRS</sequence>
<dbReference type="InterPro" id="IPR049119">
    <property type="entry name" value="FlgK_D2-like"/>
</dbReference>
<keyword evidence="11" id="KW-0969">Cilium</keyword>
<name>H8L3C8_FRAAD</name>
<evidence type="ECO:0000313" key="11">
    <source>
        <dbReference type="EMBL" id="AFC86450.1"/>
    </source>
</evidence>
<dbReference type="InterPro" id="IPR010930">
    <property type="entry name" value="Flg_bb/hook_C_dom"/>
</dbReference>
<dbReference type="AlphaFoldDB" id="H8L3C8"/>
<feature type="domain" description="Flagellar hook-associated protein 1 D2-like" evidence="9">
    <location>
        <begin position="333"/>
        <end position="409"/>
    </location>
</feature>
<reference evidence="11" key="1">
    <citation type="submission" date="2012-02" db="EMBL/GenBank/DDBJ databases">
        <title>The complete genome of Frateuria aurantia DSM 6220.</title>
        <authorList>
            <consortium name="US DOE Joint Genome Institute (JGI-PGF)"/>
            <person name="Lucas S."/>
            <person name="Copeland A."/>
            <person name="Lapidus A."/>
            <person name="Glavina del Rio T."/>
            <person name="Dalin E."/>
            <person name="Tice H."/>
            <person name="Bruce D."/>
            <person name="Goodwin L."/>
            <person name="Pitluck S."/>
            <person name="Peters L."/>
            <person name="Ovchinnikova G."/>
            <person name="Teshima H."/>
            <person name="Kyrpides N."/>
            <person name="Mavromatis K."/>
            <person name="Ivanova N."/>
            <person name="Brettin T."/>
            <person name="Detter J.C."/>
            <person name="Han C."/>
            <person name="Larimer F."/>
            <person name="Land M."/>
            <person name="Hauser L."/>
            <person name="Markowitz V."/>
            <person name="Cheng J.-F."/>
            <person name="Hugenholtz P."/>
            <person name="Woyke T."/>
            <person name="Wu D."/>
            <person name="Brambilla E."/>
            <person name="Klenk H.-P."/>
            <person name="Eisen J.A."/>
        </authorList>
    </citation>
    <scope>NUCLEOTIDE SEQUENCE</scope>
    <source>
        <strain evidence="11">DSM 6220</strain>
    </source>
</reference>
<dbReference type="EMBL" id="CP003350">
    <property type="protein sequence ID" value="AFC86450.1"/>
    <property type="molecule type" value="Genomic_DNA"/>
</dbReference>
<evidence type="ECO:0000259" key="7">
    <source>
        <dbReference type="Pfam" id="PF00460"/>
    </source>
</evidence>
<keyword evidence="11" id="KW-0966">Cell projection</keyword>
<feature type="domain" description="Flagellar hook-associated protein FlgK helical" evidence="10">
    <location>
        <begin position="96"/>
        <end position="323"/>
    </location>
</feature>
<gene>
    <name evidence="11" type="ordered locus">Fraau_2066</name>
</gene>
<dbReference type="PANTHER" id="PTHR30033">
    <property type="entry name" value="FLAGELLAR HOOK-ASSOCIATED PROTEIN 1"/>
    <property type="match status" value="1"/>
</dbReference>
<dbReference type="GO" id="GO:0005576">
    <property type="term" value="C:extracellular region"/>
    <property type="evidence" value="ECO:0007669"/>
    <property type="project" value="UniProtKB-SubCell"/>
</dbReference>
<feature type="domain" description="Flagellar basal body rod protein N-terminal" evidence="7">
    <location>
        <begin position="6"/>
        <end position="34"/>
    </location>
</feature>
<keyword evidence="6" id="KW-0975">Bacterial flagellum</keyword>
<dbReference type="InterPro" id="IPR019776">
    <property type="entry name" value="Flagellar_basal_body_rod_CS"/>
</dbReference>
<dbReference type="PRINTS" id="PR01005">
    <property type="entry name" value="FLGHOOKAP1"/>
</dbReference>
<evidence type="ECO:0000256" key="1">
    <source>
        <dbReference type="ARBA" id="ARBA00004365"/>
    </source>
</evidence>
<dbReference type="InterPro" id="IPR001444">
    <property type="entry name" value="Flag_bb_rod_N"/>
</dbReference>
<dbReference type="KEGG" id="fau:Fraau_2066"/>
<dbReference type="STRING" id="767434.Fraau_2066"/>
<dbReference type="GO" id="GO:0009424">
    <property type="term" value="C:bacterial-type flagellum hook"/>
    <property type="evidence" value="ECO:0007669"/>
    <property type="project" value="InterPro"/>
</dbReference>
<accession>H8L3C8</accession>
<dbReference type="PROSITE" id="PS00588">
    <property type="entry name" value="FLAGELLA_BB_ROD"/>
    <property type="match status" value="1"/>
</dbReference>